<evidence type="ECO:0000313" key="2">
    <source>
        <dbReference type="EMBL" id="PKD44226.1"/>
    </source>
</evidence>
<dbReference type="OrthoDB" id="9798122at2"/>
<dbReference type="Gene3D" id="1.10.260.160">
    <property type="match status" value="1"/>
</dbReference>
<organism evidence="2 3">
    <name type="scientific">Rhodohalobacter barkolensis</name>
    <dbReference type="NCBI Taxonomy" id="2053187"/>
    <lineage>
        <taxon>Bacteria</taxon>
        <taxon>Pseudomonadati</taxon>
        <taxon>Balneolota</taxon>
        <taxon>Balneolia</taxon>
        <taxon>Balneolales</taxon>
        <taxon>Balneolaceae</taxon>
        <taxon>Rhodohalobacter</taxon>
    </lineage>
</organism>
<dbReference type="PROSITE" id="PS51257">
    <property type="entry name" value="PROKAR_LIPOPROTEIN"/>
    <property type="match status" value="1"/>
</dbReference>
<dbReference type="SUPFAM" id="SSF53474">
    <property type="entry name" value="alpha/beta-Hydrolases"/>
    <property type="match status" value="1"/>
</dbReference>
<dbReference type="Pfam" id="PF03583">
    <property type="entry name" value="LIP"/>
    <property type="match status" value="1"/>
</dbReference>
<evidence type="ECO:0008006" key="4">
    <source>
        <dbReference type="Google" id="ProtNLM"/>
    </source>
</evidence>
<dbReference type="Proteomes" id="UP000233398">
    <property type="component" value="Unassembled WGS sequence"/>
</dbReference>
<name>A0A2N0VJ69_9BACT</name>
<dbReference type="PANTHER" id="PTHR34853">
    <property type="match status" value="1"/>
</dbReference>
<dbReference type="PIRSF" id="PIRSF029171">
    <property type="entry name" value="Esterase_LipA"/>
    <property type="match status" value="1"/>
</dbReference>
<keyword evidence="1" id="KW-0732">Signal</keyword>
<comment type="caution">
    <text evidence="2">The sequence shown here is derived from an EMBL/GenBank/DDBJ whole genome shotgun (WGS) entry which is preliminary data.</text>
</comment>
<dbReference type="InterPro" id="IPR029058">
    <property type="entry name" value="AB_hydrolase_fold"/>
</dbReference>
<protein>
    <recommendedName>
        <fullName evidence="4">AB hydrolase-1 domain-containing protein</fullName>
    </recommendedName>
</protein>
<dbReference type="InterPro" id="IPR005152">
    <property type="entry name" value="Lipase_secreted"/>
</dbReference>
<dbReference type="RefSeq" id="WP_101071516.1">
    <property type="nucleotide sequence ID" value="NZ_PISP01000001.1"/>
</dbReference>
<feature type="signal peptide" evidence="1">
    <location>
        <begin position="1"/>
        <end position="20"/>
    </location>
</feature>
<evidence type="ECO:0000313" key="3">
    <source>
        <dbReference type="Proteomes" id="UP000233398"/>
    </source>
</evidence>
<dbReference type="GO" id="GO:0004806">
    <property type="term" value="F:triacylglycerol lipase activity"/>
    <property type="evidence" value="ECO:0007669"/>
    <property type="project" value="InterPro"/>
</dbReference>
<dbReference type="AlphaFoldDB" id="A0A2N0VJ69"/>
<evidence type="ECO:0000256" key="1">
    <source>
        <dbReference type="SAM" id="SignalP"/>
    </source>
</evidence>
<feature type="chain" id="PRO_5014987634" description="AB hydrolase-1 domain-containing protein" evidence="1">
    <location>
        <begin position="21"/>
        <end position="405"/>
    </location>
</feature>
<dbReference type="Gene3D" id="3.40.50.1820">
    <property type="entry name" value="alpha/beta hydrolase"/>
    <property type="match status" value="1"/>
</dbReference>
<dbReference type="PANTHER" id="PTHR34853:SF1">
    <property type="entry name" value="LIPASE 5"/>
    <property type="match status" value="1"/>
</dbReference>
<dbReference type="GO" id="GO:0016042">
    <property type="term" value="P:lipid catabolic process"/>
    <property type="evidence" value="ECO:0007669"/>
    <property type="project" value="InterPro"/>
</dbReference>
<keyword evidence="3" id="KW-1185">Reference proteome</keyword>
<proteinExistence type="predicted"/>
<dbReference type="EMBL" id="PISP01000001">
    <property type="protein sequence ID" value="PKD44226.1"/>
    <property type="molecule type" value="Genomic_DNA"/>
</dbReference>
<accession>A0A2N0VJ69</accession>
<gene>
    <name evidence="2" type="ORF">CWD77_01800</name>
</gene>
<sequence>MKYFKWQALFLLFLFTLSCGDNNSIDEPEFEYLVSEEFNRTITQSSMEFFWTFAGQSDAAAFIEYDVDVYRILYQTTDLAGNPIEASGAVMIPKEASQPELLSIQHATIFSNVEAPSVDGTTNSVVTRKSIFASAGNIVFLPDYLGYGVTSQQPHPYQHKESLATASYDMMMAGMEFLEANEFEWSGSTIDLIGYSEGAYATLALAQKIETGPSPLQAGLISMGAPIFDLSSTMDFIINNIDQPAECVACYAYFLQTYHEIYSLQNPVSDYFNSPYDERISSGLFDGSQSAAQVASQLPESMTELFTDSFIERYLNGEEEELELAVAENNILYVPEADVLLVHGDEDGVAPIFNSDDFEARAQQSGKTNLTYIRPEGVNHTEGIFPWGLETLDRLSSASKILAEN</sequence>
<reference evidence="2 3" key="1">
    <citation type="submission" date="2017-11" db="EMBL/GenBank/DDBJ databases">
        <title>Rhodohalobacter 15182 sp. nov., isolated from a salt lake.</title>
        <authorList>
            <person name="Han S."/>
        </authorList>
    </citation>
    <scope>NUCLEOTIDE SEQUENCE [LARGE SCALE GENOMIC DNA]</scope>
    <source>
        <strain evidence="2 3">15182</strain>
    </source>
</reference>